<comment type="cofactor">
    <cofactor evidence="1">
        <name>pyridoxal 5'-phosphate</name>
        <dbReference type="ChEBI" id="CHEBI:597326"/>
    </cofactor>
</comment>
<comment type="caution">
    <text evidence="4">The sequence shown here is derived from an EMBL/GenBank/DDBJ whole genome shotgun (WGS) entry which is preliminary data.</text>
</comment>
<name>A0A4R9LYG6_9LEPT</name>
<dbReference type="InterPro" id="IPR001216">
    <property type="entry name" value="P-phosphate_BS"/>
</dbReference>
<keyword evidence="2" id="KW-0663">Pyridoxal phosphate</keyword>
<dbReference type="PANTHER" id="PTHR10314">
    <property type="entry name" value="CYSTATHIONINE BETA-SYNTHASE"/>
    <property type="match status" value="1"/>
</dbReference>
<dbReference type="SUPFAM" id="SSF53686">
    <property type="entry name" value="Tryptophan synthase beta subunit-like PLP-dependent enzymes"/>
    <property type="match status" value="1"/>
</dbReference>
<dbReference type="GO" id="GO:0006535">
    <property type="term" value="P:cysteine biosynthetic process from serine"/>
    <property type="evidence" value="ECO:0007669"/>
    <property type="project" value="InterPro"/>
</dbReference>
<proteinExistence type="predicted"/>
<dbReference type="EMBL" id="RQHW01000047">
    <property type="protein sequence ID" value="TGN18495.1"/>
    <property type="molecule type" value="Genomic_DNA"/>
</dbReference>
<protein>
    <submittedName>
        <fullName evidence="4">PLP-dependent cysteine synthase family protein</fullName>
    </submittedName>
</protein>
<reference evidence="4" key="1">
    <citation type="journal article" date="2019" name="PLoS Negl. Trop. Dis.">
        <title>Revisiting the worldwide diversity of Leptospira species in the environment.</title>
        <authorList>
            <person name="Vincent A.T."/>
            <person name="Schiettekatte O."/>
            <person name="Bourhy P."/>
            <person name="Veyrier F.J."/>
            <person name="Picardeau M."/>
        </authorList>
    </citation>
    <scope>NUCLEOTIDE SEQUENCE [LARGE SCALE GENOMIC DNA]</scope>
    <source>
        <strain evidence="4">201300427</strain>
    </source>
</reference>
<sequence length="334" mass="36856">MLDPITKGIDDFGNSLLQALNNVQGFFGKELSVANPIKDNVLQMIGNTPLIRLNRIGSEYSGIHFYLKAEFLNPTGSAKDRTALAMFIDAERRGKLKKGMSVVLYGAGSSSISFTWIGKLREYPVYCLVPLQTSQERIQILRSYGADVTVTNESDLNRLAELAEAKAQKTNGWIPDEHSNPANPNFHFKTTGPEIWRDLQGKVGAVISAPGSGGAITGIGRYLKSQNSKVKVIISGKQNSSFLRYGRAKDKKEQESISLPSVYDPKLIDDYFQVSPEEALHLQADLYEKEGIFAGLTTGTVIVGALRFSAKIHEEETRNSKEPFNIIILSPDRD</sequence>
<dbReference type="InterPro" id="IPR036052">
    <property type="entry name" value="TrpB-like_PALP_sf"/>
</dbReference>
<dbReference type="CDD" id="cd01561">
    <property type="entry name" value="CBS_like"/>
    <property type="match status" value="1"/>
</dbReference>
<dbReference type="Gene3D" id="3.40.50.1100">
    <property type="match status" value="2"/>
</dbReference>
<dbReference type="OrthoDB" id="356755at2"/>
<evidence type="ECO:0000259" key="3">
    <source>
        <dbReference type="Pfam" id="PF00291"/>
    </source>
</evidence>
<dbReference type="GO" id="GO:0016765">
    <property type="term" value="F:transferase activity, transferring alkyl or aryl (other than methyl) groups"/>
    <property type="evidence" value="ECO:0007669"/>
    <property type="project" value="UniProtKB-ARBA"/>
</dbReference>
<evidence type="ECO:0000313" key="4">
    <source>
        <dbReference type="EMBL" id="TGN18495.1"/>
    </source>
</evidence>
<dbReference type="InterPro" id="IPR001926">
    <property type="entry name" value="TrpB-like_PALP"/>
</dbReference>
<evidence type="ECO:0000256" key="2">
    <source>
        <dbReference type="ARBA" id="ARBA00022898"/>
    </source>
</evidence>
<feature type="domain" description="Tryptophan synthase beta chain-like PALP" evidence="3">
    <location>
        <begin position="42"/>
        <end position="315"/>
    </location>
</feature>
<accession>A0A4R9LYG6</accession>
<keyword evidence="5" id="KW-1185">Reference proteome</keyword>
<evidence type="ECO:0000313" key="5">
    <source>
        <dbReference type="Proteomes" id="UP000298058"/>
    </source>
</evidence>
<dbReference type="RefSeq" id="WP_135761178.1">
    <property type="nucleotide sequence ID" value="NZ_RQHW01000047.1"/>
</dbReference>
<organism evidence="4 5">
    <name type="scientific">Leptospira idonii</name>
    <dbReference type="NCBI Taxonomy" id="1193500"/>
    <lineage>
        <taxon>Bacteria</taxon>
        <taxon>Pseudomonadati</taxon>
        <taxon>Spirochaetota</taxon>
        <taxon>Spirochaetia</taxon>
        <taxon>Leptospirales</taxon>
        <taxon>Leptospiraceae</taxon>
        <taxon>Leptospira</taxon>
    </lineage>
</organism>
<gene>
    <name evidence="4" type="ORF">EHS15_13980</name>
</gene>
<dbReference type="Pfam" id="PF00291">
    <property type="entry name" value="PALP"/>
    <property type="match status" value="1"/>
</dbReference>
<dbReference type="Proteomes" id="UP000298058">
    <property type="component" value="Unassembled WGS sequence"/>
</dbReference>
<evidence type="ECO:0000256" key="1">
    <source>
        <dbReference type="ARBA" id="ARBA00001933"/>
    </source>
</evidence>
<dbReference type="InterPro" id="IPR050214">
    <property type="entry name" value="Cys_Synth/Cystath_Beta-Synth"/>
</dbReference>
<dbReference type="AlphaFoldDB" id="A0A4R9LYG6"/>
<dbReference type="PROSITE" id="PS00901">
    <property type="entry name" value="CYS_SYNTHASE"/>
    <property type="match status" value="1"/>
</dbReference>